<keyword evidence="2" id="KW-0472">Membrane</keyword>
<feature type="transmembrane region" description="Helical" evidence="2">
    <location>
        <begin position="62"/>
        <end position="84"/>
    </location>
</feature>
<keyword evidence="2" id="KW-1133">Transmembrane helix</keyword>
<keyword evidence="4" id="KW-1185">Reference proteome</keyword>
<comment type="caution">
    <text evidence="3">The sequence shown here is derived from an EMBL/GenBank/DDBJ whole genome shotgun (WGS) entry which is preliminary data.</text>
</comment>
<dbReference type="Proteomes" id="UP001419268">
    <property type="component" value="Unassembled WGS sequence"/>
</dbReference>
<protein>
    <submittedName>
        <fullName evidence="3">Uncharacterized protein</fullName>
    </submittedName>
</protein>
<proteinExistence type="predicted"/>
<evidence type="ECO:0000256" key="1">
    <source>
        <dbReference type="SAM" id="MobiDB-lite"/>
    </source>
</evidence>
<reference evidence="3 4" key="1">
    <citation type="submission" date="2024-01" db="EMBL/GenBank/DDBJ databases">
        <title>Genome assemblies of Stephania.</title>
        <authorList>
            <person name="Yang L."/>
        </authorList>
    </citation>
    <scope>NUCLEOTIDE SEQUENCE [LARGE SCALE GENOMIC DNA]</scope>
    <source>
        <strain evidence="3">JXDWG</strain>
        <tissue evidence="3">Leaf</tissue>
    </source>
</reference>
<feature type="transmembrane region" description="Helical" evidence="2">
    <location>
        <begin position="127"/>
        <end position="149"/>
    </location>
</feature>
<accession>A0AAP0EY21</accession>
<gene>
    <name evidence="3" type="ORF">Scep_023770</name>
</gene>
<sequence>MPARPITLSHMRRVTVSPRPDTAQPRKSKPGPRLATLAGAKDTTEEYWGWGSRARGGLEMEALVLQRMMVGLGLGLGLGLVLVWREVRPTLSSPKTFIPLKTITGVPLPQTTSANHNRHHHLFGPSLLTLFLTPLHVLPSIIFVLRHCASPPAARRRIRSLSCSLCISEDAGGFASALAPALSLAHSPHPPSHLLSLASAPSSL</sequence>
<evidence type="ECO:0000256" key="2">
    <source>
        <dbReference type="SAM" id="Phobius"/>
    </source>
</evidence>
<name>A0AAP0EY21_9MAGN</name>
<organism evidence="3 4">
    <name type="scientific">Stephania cephalantha</name>
    <dbReference type="NCBI Taxonomy" id="152367"/>
    <lineage>
        <taxon>Eukaryota</taxon>
        <taxon>Viridiplantae</taxon>
        <taxon>Streptophyta</taxon>
        <taxon>Embryophyta</taxon>
        <taxon>Tracheophyta</taxon>
        <taxon>Spermatophyta</taxon>
        <taxon>Magnoliopsida</taxon>
        <taxon>Ranunculales</taxon>
        <taxon>Menispermaceae</taxon>
        <taxon>Menispermoideae</taxon>
        <taxon>Cissampelideae</taxon>
        <taxon>Stephania</taxon>
    </lineage>
</organism>
<feature type="region of interest" description="Disordered" evidence="1">
    <location>
        <begin position="15"/>
        <end position="35"/>
    </location>
</feature>
<evidence type="ECO:0000313" key="3">
    <source>
        <dbReference type="EMBL" id="KAK9100340.1"/>
    </source>
</evidence>
<keyword evidence="2" id="KW-0812">Transmembrane</keyword>
<dbReference type="EMBL" id="JBBNAG010000010">
    <property type="protein sequence ID" value="KAK9100340.1"/>
    <property type="molecule type" value="Genomic_DNA"/>
</dbReference>
<evidence type="ECO:0000313" key="4">
    <source>
        <dbReference type="Proteomes" id="UP001419268"/>
    </source>
</evidence>
<dbReference type="AlphaFoldDB" id="A0AAP0EY21"/>